<dbReference type="Proteomes" id="UP000039021">
    <property type="component" value="Unassembled WGS sequence"/>
</dbReference>
<reference evidence="4 5" key="1">
    <citation type="submission" date="2015-03" db="EMBL/GenBank/DDBJ databases">
        <authorList>
            <consortium name="Pathogen Informatics"/>
        </authorList>
    </citation>
    <scope>NUCLEOTIDE SEQUENCE [LARGE SCALE GENOMIC DNA]</scope>
    <source>
        <strain evidence="2 5">M09401471</strain>
        <strain evidence="4">N09902308</strain>
    </source>
</reference>
<evidence type="ECO:0000313" key="3">
    <source>
        <dbReference type="EMBL" id="COY41561.1"/>
    </source>
</evidence>
<proteinExistence type="predicted"/>
<feature type="region of interest" description="Disordered" evidence="1">
    <location>
        <begin position="119"/>
        <end position="155"/>
    </location>
</feature>
<organism evidence="2 5">
    <name type="scientific">Mycobacterium tuberculosis</name>
    <dbReference type="NCBI Taxonomy" id="1773"/>
    <lineage>
        <taxon>Bacteria</taxon>
        <taxon>Bacillati</taxon>
        <taxon>Actinomycetota</taxon>
        <taxon>Actinomycetes</taxon>
        <taxon>Mycobacteriales</taxon>
        <taxon>Mycobacteriaceae</taxon>
        <taxon>Mycobacterium</taxon>
        <taxon>Mycobacterium tuberculosis complex</taxon>
    </lineage>
</organism>
<evidence type="ECO:0000256" key="1">
    <source>
        <dbReference type="SAM" id="MobiDB-lite"/>
    </source>
</evidence>
<sequence>MVSWPRRVLRKVTVHDSRVVILVLNPIRYARCSTSQISQAIKPLNSTGPILATAENLETVAIDPLSKYWNGSRSAGLAPASSALIVLATYFAPWMAPCATPGTPSTAAISPTTNTFGYPGMDRSGSTWTRPARSSSTRDCSARSLPNRLAETPADQTLQADSMRRTVPSESLTVMPLRSTSVTIAPSWISTPSFCNRAAAR</sequence>
<protein>
    <submittedName>
        <fullName evidence="2">Uncharacterized protein</fullName>
    </submittedName>
</protein>
<reference evidence="3" key="2">
    <citation type="submission" date="2015-03" db="EMBL/GenBank/DDBJ databases">
        <authorList>
            <consortium name="Pathogen Informatics"/>
            <person name="Murphy D."/>
        </authorList>
    </citation>
    <scope>NUCLEOTIDE SEQUENCE</scope>
    <source>
        <strain evidence="3">N09902308</strain>
    </source>
</reference>
<gene>
    <name evidence="2" type="ORF">ERS007720_04104</name>
    <name evidence="3" type="ORF">ERS007739_02574</name>
</gene>
<evidence type="ECO:0000313" key="5">
    <source>
        <dbReference type="Proteomes" id="UP000044938"/>
    </source>
</evidence>
<evidence type="ECO:0000313" key="2">
    <source>
        <dbReference type="EMBL" id="COX21609.1"/>
    </source>
</evidence>
<dbReference type="EMBL" id="CSAJ01000791">
    <property type="protein sequence ID" value="COX21609.1"/>
    <property type="molecule type" value="Genomic_DNA"/>
</dbReference>
<dbReference type="Proteomes" id="UP000044938">
    <property type="component" value="Unassembled WGS sequence"/>
</dbReference>
<dbReference type="EMBL" id="CSBK01001196">
    <property type="protein sequence ID" value="COY41561.1"/>
    <property type="molecule type" value="Genomic_DNA"/>
</dbReference>
<evidence type="ECO:0000313" key="4">
    <source>
        <dbReference type="Proteomes" id="UP000039021"/>
    </source>
</evidence>
<name>A0A655JN07_MYCTX</name>
<feature type="compositionally biased region" description="Polar residues" evidence="1">
    <location>
        <begin position="124"/>
        <end position="139"/>
    </location>
</feature>
<accession>A0A655JN07</accession>
<dbReference type="AlphaFoldDB" id="A0A655JN07"/>